<name>A0ABQ6A3Y3_9GAMM</name>
<keyword evidence="2" id="KW-1185">Reference proteome</keyword>
<dbReference type="RefSeq" id="WP_027850572.1">
    <property type="nucleotide sequence ID" value="NZ_BSOR01000039.1"/>
</dbReference>
<proteinExistence type="predicted"/>
<accession>A0ABQ6A3Y3</accession>
<dbReference type="Proteomes" id="UP001156682">
    <property type="component" value="Unassembled WGS sequence"/>
</dbReference>
<dbReference type="EMBL" id="BSOR01000039">
    <property type="protein sequence ID" value="GLR64814.1"/>
    <property type="molecule type" value="Genomic_DNA"/>
</dbReference>
<comment type="caution">
    <text evidence="1">The sequence shown here is derived from an EMBL/GenBank/DDBJ whole genome shotgun (WGS) entry which is preliminary data.</text>
</comment>
<reference evidence="2" key="1">
    <citation type="journal article" date="2019" name="Int. J. Syst. Evol. Microbiol.">
        <title>The Global Catalogue of Microorganisms (GCM) 10K type strain sequencing project: providing services to taxonomists for standard genome sequencing and annotation.</title>
        <authorList>
            <consortium name="The Broad Institute Genomics Platform"/>
            <consortium name="The Broad Institute Genome Sequencing Center for Infectious Disease"/>
            <person name="Wu L."/>
            <person name="Ma J."/>
        </authorList>
    </citation>
    <scope>NUCLEOTIDE SEQUENCE [LARGE SCALE GENOMIC DNA]</scope>
    <source>
        <strain evidence="2">NBRC 100033</strain>
    </source>
</reference>
<organism evidence="1 2">
    <name type="scientific">Marinospirillum insulare</name>
    <dbReference type="NCBI Taxonomy" id="217169"/>
    <lineage>
        <taxon>Bacteria</taxon>
        <taxon>Pseudomonadati</taxon>
        <taxon>Pseudomonadota</taxon>
        <taxon>Gammaproteobacteria</taxon>
        <taxon>Oceanospirillales</taxon>
        <taxon>Oceanospirillaceae</taxon>
        <taxon>Marinospirillum</taxon>
    </lineage>
</organism>
<gene>
    <name evidence="1" type="ORF">GCM10007878_22520</name>
</gene>
<evidence type="ECO:0000313" key="2">
    <source>
        <dbReference type="Proteomes" id="UP001156682"/>
    </source>
</evidence>
<protein>
    <submittedName>
        <fullName evidence="1">Uncharacterized protein</fullName>
    </submittedName>
</protein>
<evidence type="ECO:0000313" key="1">
    <source>
        <dbReference type="EMBL" id="GLR64814.1"/>
    </source>
</evidence>
<sequence>MKAKKLMELVSQFLDADSKTQQEEIKSIRKVLKELKGKELKLRAKLAEKTHSDPEDAEAIKLKLDVIYAQRRKGVMKVFTLKRKSVTNKNTDKVDD</sequence>